<feature type="compositionally biased region" description="Basic and acidic residues" evidence="1">
    <location>
        <begin position="158"/>
        <end position="172"/>
    </location>
</feature>
<sequence>MEALQFELAQKNMQVQSLQYDLYKLKEKYDNETKLLKNEVEWGLEKVGSLKLEMKRLKEPETDDTISIMRGQPVASNDKENSEVGVVSNVAIYSLKAKLGKLETETQTLKENVEKLEKEKSTLSLLNTEASNKVAQLCSENNALKTARKKLMEEFQKMKRVQESSKAKDDSVGRLPEVSTEALGRQSRNSSVLSELSTCSEAPPAVERKRVKPEPKENF</sequence>
<name>A0AAU9XUU9_9CNID</name>
<dbReference type="AlphaFoldDB" id="A0AAU9XUU9"/>
<feature type="region of interest" description="Disordered" evidence="1">
    <location>
        <begin position="158"/>
        <end position="219"/>
    </location>
</feature>
<comment type="caution">
    <text evidence="2">The sequence shown here is derived from an EMBL/GenBank/DDBJ whole genome shotgun (WGS) entry which is preliminary data.</text>
</comment>
<dbReference type="EMBL" id="CALNXJ010000071">
    <property type="protein sequence ID" value="CAH3159417.1"/>
    <property type="molecule type" value="Genomic_DNA"/>
</dbReference>
<evidence type="ECO:0000256" key="1">
    <source>
        <dbReference type="SAM" id="MobiDB-lite"/>
    </source>
</evidence>
<keyword evidence="3" id="KW-1185">Reference proteome</keyword>
<gene>
    <name evidence="2" type="ORF">PMEA_00031930</name>
</gene>
<evidence type="ECO:0000313" key="2">
    <source>
        <dbReference type="EMBL" id="CAH3159417.1"/>
    </source>
</evidence>
<accession>A0AAU9XUU9</accession>
<evidence type="ECO:0000313" key="3">
    <source>
        <dbReference type="Proteomes" id="UP001159428"/>
    </source>
</evidence>
<dbReference type="Proteomes" id="UP001159428">
    <property type="component" value="Unassembled WGS sequence"/>
</dbReference>
<proteinExistence type="predicted"/>
<organism evidence="2 3">
    <name type="scientific">Pocillopora meandrina</name>
    <dbReference type="NCBI Taxonomy" id="46732"/>
    <lineage>
        <taxon>Eukaryota</taxon>
        <taxon>Metazoa</taxon>
        <taxon>Cnidaria</taxon>
        <taxon>Anthozoa</taxon>
        <taxon>Hexacorallia</taxon>
        <taxon>Scleractinia</taxon>
        <taxon>Astrocoeniina</taxon>
        <taxon>Pocilloporidae</taxon>
        <taxon>Pocillopora</taxon>
    </lineage>
</organism>
<protein>
    <submittedName>
        <fullName evidence="2">Uncharacterized protein</fullName>
    </submittedName>
</protein>
<feature type="compositionally biased region" description="Basic and acidic residues" evidence="1">
    <location>
        <begin position="206"/>
        <end position="219"/>
    </location>
</feature>
<feature type="compositionally biased region" description="Polar residues" evidence="1">
    <location>
        <begin position="186"/>
        <end position="200"/>
    </location>
</feature>
<reference evidence="2 3" key="1">
    <citation type="submission" date="2022-05" db="EMBL/GenBank/DDBJ databases">
        <authorList>
            <consortium name="Genoscope - CEA"/>
            <person name="William W."/>
        </authorList>
    </citation>
    <scope>NUCLEOTIDE SEQUENCE [LARGE SCALE GENOMIC DNA]</scope>
</reference>